<dbReference type="PANTHER" id="PTHR45947">
    <property type="entry name" value="SULFOQUINOVOSYL TRANSFERASE SQD2"/>
    <property type="match status" value="1"/>
</dbReference>
<dbReference type="Pfam" id="PF00534">
    <property type="entry name" value="Glycos_transf_1"/>
    <property type="match status" value="1"/>
</dbReference>
<evidence type="ECO:0000313" key="4">
    <source>
        <dbReference type="Proteomes" id="UP000094056"/>
    </source>
</evidence>
<accession>A0A1E3X510</accession>
<dbReference type="EMBL" id="MAYW01000181">
    <property type="protein sequence ID" value="ODS30746.1"/>
    <property type="molecule type" value="Genomic_DNA"/>
</dbReference>
<evidence type="ECO:0000259" key="2">
    <source>
        <dbReference type="Pfam" id="PF13439"/>
    </source>
</evidence>
<reference evidence="3 4" key="1">
    <citation type="submission" date="2016-07" db="EMBL/GenBank/DDBJ databases">
        <title>Draft genome of Scalindua rubra, obtained from a brine-seawater interface in the Red Sea, sheds light on salt adaptation in anammox bacteria.</title>
        <authorList>
            <person name="Speth D.R."/>
            <person name="Lagkouvardos I."/>
            <person name="Wang Y."/>
            <person name="Qian P.-Y."/>
            <person name="Dutilh B.E."/>
            <person name="Jetten M.S."/>
        </authorList>
    </citation>
    <scope>NUCLEOTIDE SEQUENCE [LARGE SCALE GENOMIC DNA]</scope>
    <source>
        <strain evidence="3">BSI-1</strain>
    </source>
</reference>
<dbReference type="Proteomes" id="UP000094056">
    <property type="component" value="Unassembled WGS sequence"/>
</dbReference>
<keyword evidence="3" id="KW-0808">Transferase</keyword>
<gene>
    <name evidence="3" type="ORF">SCARUB_04141</name>
</gene>
<dbReference type="Pfam" id="PF13439">
    <property type="entry name" value="Glyco_transf_4"/>
    <property type="match status" value="1"/>
</dbReference>
<dbReference type="AlphaFoldDB" id="A0A1E3X510"/>
<dbReference type="Gene3D" id="3.40.50.2000">
    <property type="entry name" value="Glycogen Phosphorylase B"/>
    <property type="match status" value="2"/>
</dbReference>
<comment type="caution">
    <text evidence="3">The sequence shown here is derived from an EMBL/GenBank/DDBJ whole genome shotgun (WGS) entry which is preliminary data.</text>
</comment>
<evidence type="ECO:0000313" key="3">
    <source>
        <dbReference type="EMBL" id="ODS30746.1"/>
    </source>
</evidence>
<dbReference type="PANTHER" id="PTHR45947:SF3">
    <property type="entry name" value="SULFOQUINOVOSYL TRANSFERASE SQD2"/>
    <property type="match status" value="1"/>
</dbReference>
<organism evidence="3 4">
    <name type="scientific">Candidatus Scalindua rubra</name>
    <dbReference type="NCBI Taxonomy" id="1872076"/>
    <lineage>
        <taxon>Bacteria</taxon>
        <taxon>Pseudomonadati</taxon>
        <taxon>Planctomycetota</taxon>
        <taxon>Candidatus Brocadiia</taxon>
        <taxon>Candidatus Brocadiales</taxon>
        <taxon>Candidatus Scalinduaceae</taxon>
        <taxon>Candidatus Scalindua</taxon>
    </lineage>
</organism>
<dbReference type="InterPro" id="IPR050194">
    <property type="entry name" value="Glycosyltransferase_grp1"/>
</dbReference>
<dbReference type="InterPro" id="IPR028098">
    <property type="entry name" value="Glyco_trans_4-like_N"/>
</dbReference>
<proteinExistence type="predicted"/>
<evidence type="ECO:0000259" key="1">
    <source>
        <dbReference type="Pfam" id="PF00534"/>
    </source>
</evidence>
<sequence length="384" mass="41926">MNIAILLLNKGRGSGVAAKDQAEVLLGQNHTVFYIHPEVGDGVNGAHNIDIHLGKKTLPVHEYLPSAKEDQKAVSSMGYDEAMSYLPAYENALESNIQYIDIVIGHHANLTAIATANICKRYNKPYVLFLHGTGIEPRHQGLYDDKVWQLIQTAIEDANGIIVTTEYVRDHLVRNLIDIPLDRFLVLPCGVDLTEFNPGNTGSIIDKYDLSSKYVICPGALSTLKGPQNVVQASKYYSDLAPTIFIGDGELKEELEEELGDRGRFLGFVSDADKAQLINAATLLAAAPEKKEHFGIIYTEAIAGGVPVVAYEGGGVNSLVTEDTGVLTQRNPKALGEAVRSLLLDRKTHDSMAINCRKRAAELYSTDVLGPQLIRWLSGILNAY</sequence>
<protein>
    <submittedName>
        <fullName evidence="3">Glycosyltransferase</fullName>
    </submittedName>
</protein>
<feature type="domain" description="Glycosyl transferase family 1" evidence="1">
    <location>
        <begin position="212"/>
        <end position="359"/>
    </location>
</feature>
<dbReference type="GO" id="GO:0016757">
    <property type="term" value="F:glycosyltransferase activity"/>
    <property type="evidence" value="ECO:0007669"/>
    <property type="project" value="InterPro"/>
</dbReference>
<dbReference type="InterPro" id="IPR001296">
    <property type="entry name" value="Glyco_trans_1"/>
</dbReference>
<dbReference type="SUPFAM" id="SSF53756">
    <property type="entry name" value="UDP-Glycosyltransferase/glycogen phosphorylase"/>
    <property type="match status" value="1"/>
</dbReference>
<dbReference type="CDD" id="cd03801">
    <property type="entry name" value="GT4_PimA-like"/>
    <property type="match status" value="1"/>
</dbReference>
<name>A0A1E3X510_9BACT</name>
<feature type="domain" description="Glycosyltransferase subfamily 4-like N-terminal" evidence="2">
    <location>
        <begin position="16"/>
        <end position="194"/>
    </location>
</feature>